<keyword evidence="3" id="KW-0949">S-adenosyl-L-methionine</keyword>
<dbReference type="InterPro" id="IPR006638">
    <property type="entry name" value="Elp3/MiaA/NifB-like_rSAM"/>
</dbReference>
<evidence type="ECO:0000256" key="4">
    <source>
        <dbReference type="ARBA" id="ARBA00022723"/>
    </source>
</evidence>
<dbReference type="SFLD" id="SFLDS00029">
    <property type="entry name" value="Radical_SAM"/>
    <property type="match status" value="1"/>
</dbReference>
<dbReference type="SMART" id="SM00729">
    <property type="entry name" value="Elp3"/>
    <property type="match status" value="1"/>
</dbReference>
<dbReference type="SFLD" id="SFLDG01386">
    <property type="entry name" value="main_SPASM_domain-containing"/>
    <property type="match status" value="1"/>
</dbReference>
<evidence type="ECO:0000256" key="5">
    <source>
        <dbReference type="ARBA" id="ARBA00023004"/>
    </source>
</evidence>
<dbReference type="CDD" id="cd01335">
    <property type="entry name" value="Radical_SAM"/>
    <property type="match status" value="1"/>
</dbReference>
<comment type="caution">
    <text evidence="8">The sequence shown here is derived from an EMBL/GenBank/DDBJ whole genome shotgun (WGS) entry which is preliminary data.</text>
</comment>
<evidence type="ECO:0000256" key="1">
    <source>
        <dbReference type="ARBA" id="ARBA00001966"/>
    </source>
</evidence>
<dbReference type="PANTHER" id="PTHR11228:SF7">
    <property type="entry name" value="PQQA PEPTIDE CYCLASE"/>
    <property type="match status" value="1"/>
</dbReference>
<dbReference type="GO" id="GO:0003824">
    <property type="term" value="F:catalytic activity"/>
    <property type="evidence" value="ECO:0007669"/>
    <property type="project" value="InterPro"/>
</dbReference>
<proteinExistence type="predicted"/>
<dbReference type="GO" id="GO:0046872">
    <property type="term" value="F:metal ion binding"/>
    <property type="evidence" value="ECO:0007669"/>
    <property type="project" value="UniProtKB-KW"/>
</dbReference>
<evidence type="ECO:0000313" key="8">
    <source>
        <dbReference type="EMBL" id="MCC2131082.1"/>
    </source>
</evidence>
<evidence type="ECO:0000313" key="9">
    <source>
        <dbReference type="Proteomes" id="UP001199319"/>
    </source>
</evidence>
<dbReference type="PROSITE" id="PS51918">
    <property type="entry name" value="RADICAL_SAM"/>
    <property type="match status" value="1"/>
</dbReference>
<keyword evidence="9" id="KW-1185">Reference proteome</keyword>
<comment type="cofactor">
    <cofactor evidence="1">
        <name>[4Fe-4S] cluster</name>
        <dbReference type="ChEBI" id="CHEBI:49883"/>
    </cofactor>
</comment>
<reference evidence="8" key="1">
    <citation type="submission" date="2021-10" db="EMBL/GenBank/DDBJ databases">
        <title>Anaerobic single-cell dispensing facilitates the cultivation of human gut bacteria.</title>
        <authorList>
            <person name="Afrizal A."/>
        </authorList>
    </citation>
    <scope>NUCLEOTIDE SEQUENCE</scope>
    <source>
        <strain evidence="8">CLA-AA-H272</strain>
    </source>
</reference>
<dbReference type="Gene3D" id="3.20.20.70">
    <property type="entry name" value="Aldolase class I"/>
    <property type="match status" value="1"/>
</dbReference>
<dbReference type="SUPFAM" id="SSF102114">
    <property type="entry name" value="Radical SAM enzymes"/>
    <property type="match status" value="1"/>
</dbReference>
<dbReference type="SFLD" id="SFLDG01067">
    <property type="entry name" value="SPASM/twitch_domain_containing"/>
    <property type="match status" value="1"/>
</dbReference>
<gene>
    <name evidence="8" type="ORF">LKD37_16535</name>
</gene>
<keyword evidence="5" id="KW-0408">Iron</keyword>
<dbReference type="Proteomes" id="UP001199319">
    <property type="component" value="Unassembled WGS sequence"/>
</dbReference>
<evidence type="ECO:0000256" key="3">
    <source>
        <dbReference type="ARBA" id="ARBA00022691"/>
    </source>
</evidence>
<keyword evidence="4" id="KW-0479">Metal-binding</keyword>
<dbReference type="InterPro" id="IPR058240">
    <property type="entry name" value="rSAM_sf"/>
</dbReference>
<dbReference type="InterPro" id="IPR013785">
    <property type="entry name" value="Aldolase_TIM"/>
</dbReference>
<dbReference type="EMBL" id="JAJEPW010000102">
    <property type="protein sequence ID" value="MCC2131082.1"/>
    <property type="molecule type" value="Genomic_DNA"/>
</dbReference>
<keyword evidence="6" id="KW-0411">Iron-sulfur</keyword>
<dbReference type="GO" id="GO:0051539">
    <property type="term" value="F:4 iron, 4 sulfur cluster binding"/>
    <property type="evidence" value="ECO:0007669"/>
    <property type="project" value="UniProtKB-KW"/>
</dbReference>
<accession>A0AAE3AI69</accession>
<evidence type="ECO:0000259" key="7">
    <source>
        <dbReference type="PROSITE" id="PS51918"/>
    </source>
</evidence>
<keyword evidence="2" id="KW-0004">4Fe-4S</keyword>
<protein>
    <submittedName>
        <fullName evidence="8">Radical SAM protein</fullName>
    </submittedName>
</protein>
<dbReference type="PIRSF" id="PIRSF037420">
    <property type="entry name" value="PQQ_syn_pqqE"/>
    <property type="match status" value="1"/>
</dbReference>
<dbReference type="Pfam" id="PF13186">
    <property type="entry name" value="SPASM"/>
    <property type="match status" value="1"/>
</dbReference>
<dbReference type="Pfam" id="PF04055">
    <property type="entry name" value="Radical_SAM"/>
    <property type="match status" value="1"/>
</dbReference>
<evidence type="ECO:0000256" key="6">
    <source>
        <dbReference type="ARBA" id="ARBA00023014"/>
    </source>
</evidence>
<dbReference type="NCBIfam" id="TIGR04085">
    <property type="entry name" value="rSAM_more_4Fe4S"/>
    <property type="match status" value="1"/>
</dbReference>
<sequence>MSGFRLESCVWELTLACCFGCRYCGSAGGRARADELSTAECLDTADQLAELGCRRVSLIGGEVFLRRDWAQIAGRLTGLGVRVDVITNGYMMSPEVLEQLKQAGVSSVAVSIDGPEDVHDAGRQAGSFKRAMEAVRALTAAGMPVSVISTLRRDCMGRLEELYRVLEGSGIAAWQLQACSPMGNAARGLDWRIDPAEVIAFVMRHRAEAPFMLGAADNVGYFTDEELRLRGADGACFQGCRAGISAIGIDSAGNVRGCESLYDERFNEGNLRQRRLRDIWEDPGAFAYNRQFRREMLTGSCARCRMGPWCAGGCRSYNYFVHGKLYESPACAGGAK</sequence>
<dbReference type="RefSeq" id="WP_302930198.1">
    <property type="nucleotide sequence ID" value="NZ_JAJEPW010000102.1"/>
</dbReference>
<dbReference type="AlphaFoldDB" id="A0AAE3AI69"/>
<name>A0AAE3AI69_9FIRM</name>
<dbReference type="InterPro" id="IPR023885">
    <property type="entry name" value="4Fe4S-binding_SPASM_dom"/>
</dbReference>
<evidence type="ECO:0000256" key="2">
    <source>
        <dbReference type="ARBA" id="ARBA00022485"/>
    </source>
</evidence>
<dbReference type="InterPro" id="IPR007197">
    <property type="entry name" value="rSAM"/>
</dbReference>
<dbReference type="PANTHER" id="PTHR11228">
    <property type="entry name" value="RADICAL SAM DOMAIN PROTEIN"/>
    <property type="match status" value="1"/>
</dbReference>
<dbReference type="InterPro" id="IPR050377">
    <property type="entry name" value="Radical_SAM_PqqE_MftC-like"/>
</dbReference>
<organism evidence="8 9">
    <name type="scientific">Brotocaccenecus cirricatena</name>
    <dbReference type="NCBI Taxonomy" id="3064195"/>
    <lineage>
        <taxon>Bacteria</taxon>
        <taxon>Bacillati</taxon>
        <taxon>Bacillota</taxon>
        <taxon>Clostridia</taxon>
        <taxon>Eubacteriales</taxon>
        <taxon>Oscillospiraceae</taxon>
        <taxon>Brotocaccenecus</taxon>
    </lineage>
</organism>
<feature type="domain" description="Radical SAM core" evidence="7">
    <location>
        <begin position="3"/>
        <end position="216"/>
    </location>
</feature>
<dbReference type="InterPro" id="IPR017200">
    <property type="entry name" value="PqqE-like"/>
</dbReference>